<accession>W2QY30</accession>
<reference evidence="2 3" key="2">
    <citation type="submission" date="2013-11" db="EMBL/GenBank/DDBJ databases">
        <title>The Genome Sequence of Phytophthora parasitica INRA-310.</title>
        <authorList>
            <consortium name="The Broad Institute Genomics Platform"/>
            <person name="Russ C."/>
            <person name="Tyler B."/>
            <person name="Panabieres F."/>
            <person name="Shan W."/>
            <person name="Tripathy S."/>
            <person name="Grunwald N."/>
            <person name="Machado M."/>
            <person name="Johnson C.S."/>
            <person name="Arredondo F."/>
            <person name="Hong C."/>
            <person name="Coffey M."/>
            <person name="Young S.K."/>
            <person name="Zeng Q."/>
            <person name="Gargeya S."/>
            <person name="Fitzgerald M."/>
            <person name="Abouelleil A."/>
            <person name="Alvarado L."/>
            <person name="Chapman S.B."/>
            <person name="Gainer-Dewar J."/>
            <person name="Goldberg J."/>
            <person name="Griggs A."/>
            <person name="Gujja S."/>
            <person name="Hansen M."/>
            <person name="Howarth C."/>
            <person name="Imamovic A."/>
            <person name="Ireland A."/>
            <person name="Larimer J."/>
            <person name="McCowan C."/>
            <person name="Murphy C."/>
            <person name="Pearson M."/>
            <person name="Poon T.W."/>
            <person name="Priest M."/>
            <person name="Roberts A."/>
            <person name="Saif S."/>
            <person name="Shea T."/>
            <person name="Sykes S."/>
            <person name="Wortman J."/>
            <person name="Nusbaum C."/>
            <person name="Birren B."/>
        </authorList>
    </citation>
    <scope>NUCLEOTIDE SEQUENCE [LARGE SCALE GENOMIC DNA]</scope>
    <source>
        <strain evidence="2 3">INRA-310</strain>
    </source>
</reference>
<proteinExistence type="predicted"/>
<evidence type="ECO:0008006" key="4">
    <source>
        <dbReference type="Google" id="ProtNLM"/>
    </source>
</evidence>
<gene>
    <name evidence="2" type="ORF">PPTG_21698</name>
</gene>
<dbReference type="PANTHER" id="PTHR31569:SF4">
    <property type="entry name" value="SWIM-TYPE DOMAIN-CONTAINING PROTEIN"/>
    <property type="match status" value="1"/>
</dbReference>
<evidence type="ECO:0000256" key="1">
    <source>
        <dbReference type="SAM" id="MobiDB-lite"/>
    </source>
</evidence>
<dbReference type="GeneID" id="20190297"/>
<dbReference type="PANTHER" id="PTHR31569">
    <property type="entry name" value="SWIM-TYPE DOMAIN-CONTAINING PROTEIN"/>
    <property type="match status" value="1"/>
</dbReference>
<dbReference type="VEuPathDB" id="FungiDB:PPTG_21698"/>
<feature type="region of interest" description="Disordered" evidence="1">
    <location>
        <begin position="1"/>
        <end position="126"/>
    </location>
</feature>
<dbReference type="AlphaFoldDB" id="W2QY30"/>
<reference evidence="3" key="1">
    <citation type="submission" date="2011-12" db="EMBL/GenBank/DDBJ databases">
        <authorList>
            <consortium name="The Broad Institute Genome Sequencing Platform"/>
            <person name="Russ C."/>
            <person name="Tyler B."/>
            <person name="Panabieres F."/>
            <person name="Shan W."/>
            <person name="Tripathy S."/>
            <person name="Grunwald N."/>
            <person name="Machado M."/>
            <person name="Young S.K."/>
            <person name="Zeng Q."/>
            <person name="Gargeya S."/>
            <person name="Fitzgerald M."/>
            <person name="Haas B."/>
            <person name="Abouelleil A."/>
            <person name="Alvarado L."/>
            <person name="Arachchi H.M."/>
            <person name="Berlin A."/>
            <person name="Chapman S.B."/>
            <person name="Gearin G."/>
            <person name="Goldberg J."/>
            <person name="Griggs A."/>
            <person name="Gujja S."/>
            <person name="Hansen M."/>
            <person name="Heiman D."/>
            <person name="Howarth C."/>
            <person name="Larimer J."/>
            <person name="Lui A."/>
            <person name="MacDonald P.J.P."/>
            <person name="McCowen C."/>
            <person name="Montmayeur A."/>
            <person name="Murphy C."/>
            <person name="Neiman D."/>
            <person name="Pearson M."/>
            <person name="Priest M."/>
            <person name="Roberts A."/>
            <person name="Saif S."/>
            <person name="Shea T."/>
            <person name="Sisk P."/>
            <person name="Stolte C."/>
            <person name="Sykes S."/>
            <person name="Wortman J."/>
            <person name="Nusbaum C."/>
            <person name="Birren B."/>
        </authorList>
    </citation>
    <scope>NUCLEOTIDE SEQUENCE [LARGE SCALE GENOMIC DNA]</scope>
    <source>
        <strain evidence="3">INRA-310</strain>
    </source>
</reference>
<organism evidence="2 3">
    <name type="scientific">Phytophthora nicotianae (strain INRA-310)</name>
    <name type="common">Phytophthora parasitica</name>
    <dbReference type="NCBI Taxonomy" id="761204"/>
    <lineage>
        <taxon>Eukaryota</taxon>
        <taxon>Sar</taxon>
        <taxon>Stramenopiles</taxon>
        <taxon>Oomycota</taxon>
        <taxon>Peronosporomycetes</taxon>
        <taxon>Peronosporales</taxon>
        <taxon>Peronosporaceae</taxon>
        <taxon>Phytophthora</taxon>
    </lineage>
</organism>
<feature type="compositionally biased region" description="Acidic residues" evidence="1">
    <location>
        <begin position="83"/>
        <end position="107"/>
    </location>
</feature>
<feature type="compositionally biased region" description="Polar residues" evidence="1">
    <location>
        <begin position="57"/>
        <end position="67"/>
    </location>
</feature>
<dbReference type="InterPro" id="IPR052579">
    <property type="entry name" value="Zinc_finger_SWIM"/>
</dbReference>
<protein>
    <recommendedName>
        <fullName evidence="4">SWIM-type domain-containing protein</fullName>
    </recommendedName>
</protein>
<dbReference type="EMBL" id="KI669567">
    <property type="protein sequence ID" value="ETN17861.1"/>
    <property type="molecule type" value="Genomic_DNA"/>
</dbReference>
<dbReference type="InterPro" id="IPR038765">
    <property type="entry name" value="Papain-like_cys_pep_sf"/>
</dbReference>
<dbReference type="SUPFAM" id="SSF54001">
    <property type="entry name" value="Cysteine proteinases"/>
    <property type="match status" value="1"/>
</dbReference>
<name>W2QY30_PHYN3</name>
<sequence>MARTHKTAQIKAQMAEKARIEEEEARRREEARIAGLDSARTRSEKAGALVRACERQNVGSTDSSTSGAKAPVVNKEPDAKESAEDEADKEEDEDKEENEEEEAEVELEEKPPASRDTKRKKRTFSDVEDEELVRVSAFKKEHDSWASLEVSLREYMNTTHQKIVIKEVIHTARRNAALRSQVRFKGRPDSEIPLVPAELEPYQRKYICTHGWSERERSTEKRTSHALRRTDCPFQILAQLTKKTDGSWCVSIKRIRQVSADSPLMPGVELLVEAQAGTSSVYDYIRSNSNHCVTMDDVRSMISRLRSVELSDNDAVSEMIVEFNLESSKNVSTKNWDSLTEMWVMAHRVDLPHFNNHTNNRVESLFSKLKRTRKGKLTMRTSFEALFAYQKRLEEDYRSKVSMPGTLRDVAYTEEMNIALGMTTRWVAQAIKTQYDVAVNDNLASAYAFKDNGSTVTVTHENHEFLIEKDGWTCDCEFSQTMKLSCCHVMAFRKACGNPFIISYAAIESGWFGQSGCSPDELSEVSDPFVAKIFKSKLNATPGNAGLSEPQKYRQAQQAFVRIGDELARLEDGEFVCAVQQLDQWWYNLRQGKRLKGARASSGDEVDKETENCNGGVGYRRPPFSSVGRFKGGRAMATSVPAVRLTGKVRQVGRPKLNRAEVREKTRVALKEDNAGMNLRVILRESDVCDVVATLREIKPAVRTVGSYLGTHQVKTVDQNRAMKWSVDEEYVASRVRFRLPESVIDDVLNLLKKGIGRNEEIELGSDGEWTGDITCFVVTIEKLGRFTREQLEAMKWLWNLQAACRNAVLSCTWLSSLNGFGFDLTYSDLFCPRDSVWLNDNTMSAVTVSLGRYKKSLSVMLPPPTENPMNRAEKKVMIYDSLNGAKDRKELRTVADFITTKALKDESNLKVDVTEPTQMDSSNCGVFVSLFFWSAMSDEAPSDLSPTGLTKLQWSLLNAILKMKQR</sequence>
<dbReference type="Gene3D" id="3.40.395.10">
    <property type="entry name" value="Adenoviral Proteinase, Chain A"/>
    <property type="match status" value="1"/>
</dbReference>
<dbReference type="Proteomes" id="UP000018817">
    <property type="component" value="Unassembled WGS sequence"/>
</dbReference>
<dbReference type="STRING" id="761204.W2QY30"/>
<feature type="compositionally biased region" description="Basic and acidic residues" evidence="1">
    <location>
        <begin position="14"/>
        <end position="32"/>
    </location>
</feature>
<evidence type="ECO:0000313" key="3">
    <source>
        <dbReference type="Proteomes" id="UP000018817"/>
    </source>
</evidence>
<evidence type="ECO:0000313" key="2">
    <source>
        <dbReference type="EMBL" id="ETN17861.1"/>
    </source>
</evidence>
<dbReference type="RefSeq" id="XP_008897579.1">
    <property type="nucleotide sequence ID" value="XM_008899331.1"/>
</dbReference>